<dbReference type="PROSITE" id="PS50853">
    <property type="entry name" value="FN3"/>
    <property type="match status" value="2"/>
</dbReference>
<dbReference type="Gene3D" id="2.60.40.10">
    <property type="entry name" value="Immunoglobulins"/>
    <property type="match status" value="2"/>
</dbReference>
<dbReference type="InterPro" id="IPR036116">
    <property type="entry name" value="FN3_sf"/>
</dbReference>
<dbReference type="Proteomes" id="UP000319829">
    <property type="component" value="Unassembled WGS sequence"/>
</dbReference>
<protein>
    <recommendedName>
        <fullName evidence="2">Fibronectin type-III domain-containing protein</fullName>
    </recommendedName>
</protein>
<accession>A0A538SKX0</accession>
<reference evidence="3 4" key="1">
    <citation type="journal article" date="2019" name="Nat. Microbiol.">
        <title>Mediterranean grassland soil C-N compound turnover is dependent on rainfall and depth, and is mediated by genomically divergent microorganisms.</title>
        <authorList>
            <person name="Diamond S."/>
            <person name="Andeer P.F."/>
            <person name="Li Z."/>
            <person name="Crits-Christoph A."/>
            <person name="Burstein D."/>
            <person name="Anantharaman K."/>
            <person name="Lane K.R."/>
            <person name="Thomas B.C."/>
            <person name="Pan C."/>
            <person name="Northen T.R."/>
            <person name="Banfield J.F."/>
        </authorList>
    </citation>
    <scope>NUCLEOTIDE SEQUENCE [LARGE SCALE GENOMIC DNA]</scope>
    <source>
        <strain evidence="3">WS_4</strain>
    </source>
</reference>
<dbReference type="SUPFAM" id="SSF49899">
    <property type="entry name" value="Concanavalin A-like lectins/glucanases"/>
    <property type="match status" value="1"/>
</dbReference>
<dbReference type="InterPro" id="IPR013783">
    <property type="entry name" value="Ig-like_fold"/>
</dbReference>
<dbReference type="InterPro" id="IPR003961">
    <property type="entry name" value="FN3_dom"/>
</dbReference>
<proteinExistence type="predicted"/>
<feature type="non-terminal residue" evidence="3">
    <location>
        <position position="1"/>
    </location>
</feature>
<dbReference type="AlphaFoldDB" id="A0A538SKX0"/>
<evidence type="ECO:0000256" key="1">
    <source>
        <dbReference type="SAM" id="MobiDB-lite"/>
    </source>
</evidence>
<feature type="region of interest" description="Disordered" evidence="1">
    <location>
        <begin position="652"/>
        <end position="696"/>
    </location>
</feature>
<gene>
    <name evidence="3" type="ORF">E6K74_12805</name>
</gene>
<organism evidence="3 4">
    <name type="scientific">Eiseniibacteriota bacterium</name>
    <dbReference type="NCBI Taxonomy" id="2212470"/>
    <lineage>
        <taxon>Bacteria</taxon>
        <taxon>Candidatus Eiseniibacteriota</taxon>
    </lineage>
</organism>
<feature type="domain" description="Fibronectin type-III" evidence="2">
    <location>
        <begin position="235"/>
        <end position="348"/>
    </location>
</feature>
<dbReference type="SMART" id="SM00060">
    <property type="entry name" value="FN3"/>
    <property type="match status" value="2"/>
</dbReference>
<dbReference type="SUPFAM" id="SSF49265">
    <property type="entry name" value="Fibronectin type III"/>
    <property type="match status" value="2"/>
</dbReference>
<comment type="caution">
    <text evidence="3">The sequence shown here is derived from an EMBL/GenBank/DDBJ whole genome shotgun (WGS) entry which is preliminary data.</text>
</comment>
<dbReference type="CDD" id="cd00063">
    <property type="entry name" value="FN3"/>
    <property type="match status" value="2"/>
</dbReference>
<dbReference type="SUPFAM" id="SSF49373">
    <property type="entry name" value="Invasin/intimin cell-adhesion fragments"/>
    <property type="match status" value="2"/>
</dbReference>
<feature type="compositionally biased region" description="Basic and acidic residues" evidence="1">
    <location>
        <begin position="667"/>
        <end position="676"/>
    </location>
</feature>
<feature type="domain" description="Fibronectin type-III" evidence="2">
    <location>
        <begin position="33"/>
        <end position="147"/>
    </location>
</feature>
<name>A0A538SKX0_UNCEI</name>
<dbReference type="EMBL" id="VBOU01000122">
    <property type="protein sequence ID" value="TMQ52001.1"/>
    <property type="molecule type" value="Genomic_DNA"/>
</dbReference>
<dbReference type="Pfam" id="PF02368">
    <property type="entry name" value="Big_2"/>
    <property type="match status" value="2"/>
</dbReference>
<evidence type="ECO:0000313" key="3">
    <source>
        <dbReference type="EMBL" id="TMQ52001.1"/>
    </source>
</evidence>
<dbReference type="InterPro" id="IPR003343">
    <property type="entry name" value="Big_2"/>
</dbReference>
<evidence type="ECO:0000259" key="2">
    <source>
        <dbReference type="PROSITE" id="PS50853"/>
    </source>
</evidence>
<dbReference type="InterPro" id="IPR013320">
    <property type="entry name" value="ConA-like_dom_sf"/>
</dbReference>
<dbReference type="Gene3D" id="2.60.40.1080">
    <property type="match status" value="2"/>
</dbReference>
<dbReference type="Gene3D" id="2.60.120.200">
    <property type="match status" value="1"/>
</dbReference>
<evidence type="ECO:0000313" key="4">
    <source>
        <dbReference type="Proteomes" id="UP000319829"/>
    </source>
</evidence>
<dbReference type="InterPro" id="IPR008964">
    <property type="entry name" value="Invasin/intimin_cell_adhesion"/>
</dbReference>
<dbReference type="SMART" id="SM00635">
    <property type="entry name" value="BID_2"/>
    <property type="match status" value="2"/>
</dbReference>
<sequence length="696" mass="71292">YQFELVPFRGTLDLNAVFGPVSSVAGAITAAGKPGSVIDLAVSGASDTSVTLSFTEARDGTGQPASYDIRYAAGTISWGGATEVTRGSCAAAVAGSTIGAKRTCTVLGLAPAAGYQFQLVPFRGTLNLNAVFGGLSNVATGTTTPPTLVPVASVTTNPASVSQLVGTTQQLTATLKDTSGNVLTGRAVTWTSSNSTVATVNSTGFETSVGPGTATITATSGGVSGTSAITVNATAPSTVSDLAIAAKVDTSVTLSFTEVNDGTGQPASYEMRYGAGTIYWGPAAIVTRGTCASPTFGTVIGAKRACTVLGLSPLTAYTFQLVAFRGKLNLSAVFGGLSNVASGTTAAASTAPVASVTVSPATGSITVGGTQQFAATVKDGNGNVLTSQLVSWSNLNPDVATVSGGGLVKALVVGTALITATSGGQSGTAMLAVTALPPPPSGSWPNEPAGFRVLTDWGLDQVLPTSGDVPIVGSLGWNVVYNASPGSARGWAQLVSDPSAPFSPASVYDFVYPQGMVEGTAPATVYYPTLSSNEVYVGFWWKPSSPFDLGPNGNKIAFLFNGGGTGGGQMFMILKGDLRLHVLSEYPGDFRWRDPNINSTAVTLGAWHRIEWYGQLSTGTMKWWLDGVLQGSYSDVHTTSAFNMFQFSPTWGGNSGARKAETQAVERSPEPRRPFELHQNAAPCSLPNPQLAKFPQ</sequence>